<feature type="domain" description="Tyr recombinase" evidence="10">
    <location>
        <begin position="130"/>
        <end position="325"/>
    </location>
</feature>
<reference evidence="12" key="1">
    <citation type="journal article" date="2021" name="Proc. Natl. Acad. Sci. U.S.A.">
        <title>A Catalog of Tens of Thousands of Viruses from Human Metagenomes Reveals Hidden Associations with Chronic Diseases.</title>
        <authorList>
            <person name="Tisza M.J."/>
            <person name="Buck C.B."/>
        </authorList>
    </citation>
    <scope>NUCLEOTIDE SEQUENCE</scope>
    <source>
        <strain evidence="12">CtGa111</strain>
    </source>
</reference>
<name>A0A8S5VD59_9CAUD</name>
<protein>
    <recommendedName>
        <fullName evidence="2">Integrase</fullName>
    </recommendedName>
</protein>
<dbReference type="InterPro" id="IPR013762">
    <property type="entry name" value="Integrase-like_cat_sf"/>
</dbReference>
<keyword evidence="5" id="KW-0229">DNA integration</keyword>
<dbReference type="GO" id="GO:0016787">
    <property type="term" value="F:hydrolase activity"/>
    <property type="evidence" value="ECO:0007669"/>
    <property type="project" value="UniProtKB-KW"/>
</dbReference>
<evidence type="ECO:0000256" key="5">
    <source>
        <dbReference type="ARBA" id="ARBA00022908"/>
    </source>
</evidence>
<dbReference type="PANTHER" id="PTHR30349">
    <property type="entry name" value="PHAGE INTEGRASE-RELATED"/>
    <property type="match status" value="1"/>
</dbReference>
<feature type="domain" description="Core-binding (CB)" evidence="11">
    <location>
        <begin position="17"/>
        <end position="107"/>
    </location>
</feature>
<evidence type="ECO:0000256" key="6">
    <source>
        <dbReference type="ARBA" id="ARBA00023125"/>
    </source>
</evidence>
<evidence type="ECO:0000256" key="4">
    <source>
        <dbReference type="ARBA" id="ARBA00022801"/>
    </source>
</evidence>
<evidence type="ECO:0000256" key="8">
    <source>
        <dbReference type="ARBA" id="ARBA00023195"/>
    </source>
</evidence>
<organism evidence="12">
    <name type="scientific">Siphoviridae sp. ctGa111</name>
    <dbReference type="NCBI Taxonomy" id="2825413"/>
    <lineage>
        <taxon>Viruses</taxon>
        <taxon>Duplodnaviria</taxon>
        <taxon>Heunggongvirae</taxon>
        <taxon>Uroviricota</taxon>
        <taxon>Caudoviricetes</taxon>
    </lineage>
</organism>
<dbReference type="GO" id="GO:0015074">
    <property type="term" value="P:DNA integration"/>
    <property type="evidence" value="ECO:0007669"/>
    <property type="project" value="UniProtKB-KW"/>
</dbReference>
<keyword evidence="4" id="KW-0378">Hydrolase</keyword>
<keyword evidence="3" id="KW-0808">Transferase</keyword>
<keyword evidence="8" id="KW-1179">Viral genome integration</keyword>
<dbReference type="Pfam" id="PF00589">
    <property type="entry name" value="Phage_integrase"/>
    <property type="match status" value="1"/>
</dbReference>
<accession>A0A8S5VD59</accession>
<evidence type="ECO:0000256" key="2">
    <source>
        <dbReference type="ARBA" id="ARBA00016082"/>
    </source>
</evidence>
<dbReference type="InterPro" id="IPR010998">
    <property type="entry name" value="Integrase_recombinase_N"/>
</dbReference>
<dbReference type="GO" id="GO:0003677">
    <property type="term" value="F:DNA binding"/>
    <property type="evidence" value="ECO:0007669"/>
    <property type="project" value="UniProtKB-UniRule"/>
</dbReference>
<dbReference type="InterPro" id="IPR050090">
    <property type="entry name" value="Tyrosine_recombinase_XerCD"/>
</dbReference>
<dbReference type="GO" id="GO:0006310">
    <property type="term" value="P:DNA recombination"/>
    <property type="evidence" value="ECO:0007669"/>
    <property type="project" value="UniProtKB-KW"/>
</dbReference>
<evidence type="ECO:0000259" key="10">
    <source>
        <dbReference type="PROSITE" id="PS51898"/>
    </source>
</evidence>
<dbReference type="Gene3D" id="1.10.443.10">
    <property type="entry name" value="Intergrase catalytic core"/>
    <property type="match status" value="1"/>
</dbReference>
<dbReference type="SUPFAM" id="SSF56349">
    <property type="entry name" value="DNA breaking-rejoining enzymes"/>
    <property type="match status" value="1"/>
</dbReference>
<dbReference type="InterPro" id="IPR044068">
    <property type="entry name" value="CB"/>
</dbReference>
<dbReference type="InterPro" id="IPR002104">
    <property type="entry name" value="Integrase_catalytic"/>
</dbReference>
<dbReference type="GO" id="GO:0016740">
    <property type="term" value="F:transferase activity"/>
    <property type="evidence" value="ECO:0007669"/>
    <property type="project" value="UniProtKB-KW"/>
</dbReference>
<evidence type="ECO:0000256" key="7">
    <source>
        <dbReference type="ARBA" id="ARBA00023172"/>
    </source>
</evidence>
<keyword evidence="8" id="KW-1160">Virus entry into host cell</keyword>
<dbReference type="CDD" id="cd00397">
    <property type="entry name" value="DNA_BRE_C"/>
    <property type="match status" value="1"/>
</dbReference>
<dbReference type="PANTHER" id="PTHR30349:SF41">
    <property type="entry name" value="INTEGRASE_RECOMBINASE PROTEIN MJ0367-RELATED"/>
    <property type="match status" value="1"/>
</dbReference>
<dbReference type="GO" id="GO:0075713">
    <property type="term" value="P:establishment of integrated proviral latency"/>
    <property type="evidence" value="ECO:0007669"/>
    <property type="project" value="UniProtKB-KW"/>
</dbReference>
<evidence type="ECO:0000259" key="11">
    <source>
        <dbReference type="PROSITE" id="PS51900"/>
    </source>
</evidence>
<keyword evidence="7" id="KW-0233">DNA recombination</keyword>
<evidence type="ECO:0000313" key="12">
    <source>
        <dbReference type="EMBL" id="DAG04706.1"/>
    </source>
</evidence>
<evidence type="ECO:0000256" key="3">
    <source>
        <dbReference type="ARBA" id="ARBA00022679"/>
    </source>
</evidence>
<dbReference type="Gene3D" id="1.10.150.130">
    <property type="match status" value="1"/>
</dbReference>
<dbReference type="Pfam" id="PF02899">
    <property type="entry name" value="Phage_int_SAM_1"/>
    <property type="match status" value="1"/>
</dbReference>
<dbReference type="InterPro" id="IPR011010">
    <property type="entry name" value="DNA_brk_join_enz"/>
</dbReference>
<evidence type="ECO:0000256" key="1">
    <source>
        <dbReference type="ARBA" id="ARBA00008857"/>
    </source>
</evidence>
<proteinExistence type="inferred from homology"/>
<dbReference type="InterPro" id="IPR004107">
    <property type="entry name" value="Integrase_SAM-like_N"/>
</dbReference>
<dbReference type="EMBL" id="BK016245">
    <property type="protein sequence ID" value="DAG04706.1"/>
    <property type="molecule type" value="Genomic_DNA"/>
</dbReference>
<keyword evidence="6 9" id="KW-0238">DNA-binding</keyword>
<sequence length="329" mass="38230">MATRSKPLKLWDAEKFKNVNPVSLKYWDRYETDMGIRDLSPSTVYNYESDFKQWMIYVLDNQGNAPVTELEEEDIEEFLFYCKKHGNNSARMKRRMSTISALYRYLRKKKIIKENPMEFIDRPTKDVAVVKQTYLTPDEVKLMREKLNALVESATTVHMKDNAMTLRLYALFSLSTMARVNAVRNTLWKSIDYENRMVHDVLEKEGKIVDLMFSKEVSELLKELKEYRTEHDIEDGGYVFVGTKINGAWMPITSSTAGDWCKKIGEMIDEPTLHPHDFRHSGATLLKNAGMSLEDVSSLLNHAGTDVTNKYYIKKDTTKIQSAKDRFEI</sequence>
<evidence type="ECO:0000256" key="9">
    <source>
        <dbReference type="PROSITE-ProRule" id="PRU01248"/>
    </source>
</evidence>
<dbReference type="PROSITE" id="PS51898">
    <property type="entry name" value="TYR_RECOMBINASE"/>
    <property type="match status" value="1"/>
</dbReference>
<dbReference type="GO" id="GO:0044826">
    <property type="term" value="P:viral genome integration into host DNA"/>
    <property type="evidence" value="ECO:0007669"/>
    <property type="project" value="UniProtKB-KW"/>
</dbReference>
<dbReference type="PROSITE" id="PS51900">
    <property type="entry name" value="CB"/>
    <property type="match status" value="1"/>
</dbReference>
<comment type="similarity">
    <text evidence="1">Belongs to the 'phage' integrase family.</text>
</comment>